<proteinExistence type="predicted"/>
<feature type="transmembrane region" description="Helical" evidence="1">
    <location>
        <begin position="193"/>
        <end position="213"/>
    </location>
</feature>
<reference evidence="3" key="1">
    <citation type="submission" date="2022-03" db="EMBL/GenBank/DDBJ databases">
        <title>Identification of a novel bacterium isolated from mangrove sediments.</title>
        <authorList>
            <person name="Pan X."/>
        </authorList>
    </citation>
    <scope>NUCLEOTIDE SEQUENCE</scope>
    <source>
        <strain evidence="3">B2580</strain>
    </source>
</reference>
<keyword evidence="2" id="KW-0732">Signal</keyword>
<protein>
    <submittedName>
        <fullName evidence="3">HupE/UreJ family protein</fullName>
    </submittedName>
</protein>
<dbReference type="Pfam" id="PF13795">
    <property type="entry name" value="HupE_UreJ_2"/>
    <property type="match status" value="1"/>
</dbReference>
<feature type="chain" id="PRO_5047135275" evidence="2">
    <location>
        <begin position="25"/>
        <end position="374"/>
    </location>
</feature>
<keyword evidence="1" id="KW-0472">Membrane</keyword>
<feature type="transmembrane region" description="Helical" evidence="1">
    <location>
        <begin position="245"/>
        <end position="263"/>
    </location>
</feature>
<evidence type="ECO:0000313" key="3">
    <source>
        <dbReference type="EMBL" id="MCJ2179567.1"/>
    </source>
</evidence>
<feature type="signal peptide" evidence="2">
    <location>
        <begin position="1"/>
        <end position="24"/>
    </location>
</feature>
<evidence type="ECO:0000313" key="4">
    <source>
        <dbReference type="Proteomes" id="UP001162880"/>
    </source>
</evidence>
<dbReference type="Proteomes" id="UP001162880">
    <property type="component" value="Unassembled WGS sequence"/>
</dbReference>
<evidence type="ECO:0000256" key="2">
    <source>
        <dbReference type="SAM" id="SignalP"/>
    </source>
</evidence>
<name>A0ABT0B3F1_9SPHN</name>
<feature type="transmembrane region" description="Helical" evidence="1">
    <location>
        <begin position="314"/>
        <end position="335"/>
    </location>
</feature>
<accession>A0ABT0B3F1</accession>
<dbReference type="InterPro" id="IPR032809">
    <property type="entry name" value="Put_HupE_UreJ"/>
</dbReference>
<evidence type="ECO:0000256" key="1">
    <source>
        <dbReference type="SAM" id="Phobius"/>
    </source>
</evidence>
<dbReference type="RefSeq" id="WP_243994592.1">
    <property type="nucleotide sequence ID" value="NZ_JALHLE010000020.1"/>
</dbReference>
<feature type="transmembrane region" description="Helical" evidence="1">
    <location>
        <begin position="220"/>
        <end position="239"/>
    </location>
</feature>
<comment type="caution">
    <text evidence="3">The sequence shown here is derived from an EMBL/GenBank/DDBJ whole genome shotgun (WGS) entry which is preliminary data.</text>
</comment>
<keyword evidence="4" id="KW-1185">Reference proteome</keyword>
<dbReference type="EMBL" id="JALHLE010000020">
    <property type="protein sequence ID" value="MCJ2179567.1"/>
    <property type="molecule type" value="Genomic_DNA"/>
</dbReference>
<keyword evidence="1" id="KW-1133">Transmembrane helix</keyword>
<gene>
    <name evidence="3" type="ORF">MTR64_13405</name>
</gene>
<feature type="transmembrane region" description="Helical" evidence="1">
    <location>
        <begin position="275"/>
        <end position="294"/>
    </location>
</feature>
<sequence length="374" mass="37880">MIKARALVLAFAAFLALFAVPANAHLLPRQNATLHVVGDKGYLVIAVPASALAGADENRDGLLSPGEIDRHRAAISARVRAGFTVSTGGQTLPFAFLWLADPDGGTGNGTGSSSGAPYLIAMAGVPLAARAGPLTVRTDLFGTRAGEGQMTLRAHRGDDVEIAQLTPMHAAGTVFQGTAGLFAAMAGTGMTHILGGADHLLFLLTLVIAGVTWRQLAAQVTAFTLAHSATLTLTLLGLVHADPAWVEPGIALSIVLVALLNLAGSVHGAATRVCVVFACGLLHGLGFASALDGIAGESSQRLPMLAGFNLGIEAGQVVFLAALLAAGWALHRVLVRAGATLPALGPRLASATAMGFGLLMIAGRTVPAMAGLGL</sequence>
<feature type="transmembrane region" description="Helical" evidence="1">
    <location>
        <begin position="347"/>
        <end position="366"/>
    </location>
</feature>
<organism evidence="3 4">
    <name type="scientific">Novosphingobium album</name>
    <name type="common">ex Hu et al. 2023</name>
    <dbReference type="NCBI Taxonomy" id="2930093"/>
    <lineage>
        <taxon>Bacteria</taxon>
        <taxon>Pseudomonadati</taxon>
        <taxon>Pseudomonadota</taxon>
        <taxon>Alphaproteobacteria</taxon>
        <taxon>Sphingomonadales</taxon>
        <taxon>Sphingomonadaceae</taxon>
        <taxon>Novosphingobium</taxon>
    </lineage>
</organism>
<keyword evidence="1" id="KW-0812">Transmembrane</keyword>